<keyword evidence="2" id="KW-0677">Repeat</keyword>
<dbReference type="PANTHER" id="PTHR43617:SF20">
    <property type="entry name" value="N-ALPHA-ACETYLTRANSFERASE RIMI"/>
    <property type="match status" value="1"/>
</dbReference>
<dbReference type="InterPro" id="IPR000182">
    <property type="entry name" value="GNAT_dom"/>
</dbReference>
<keyword evidence="3" id="KW-0012">Acyltransferase</keyword>
<organism evidence="6 7">
    <name type="scientific">Leucobacter iarius</name>
    <dbReference type="NCBI Taxonomy" id="333963"/>
    <lineage>
        <taxon>Bacteria</taxon>
        <taxon>Bacillati</taxon>
        <taxon>Actinomycetota</taxon>
        <taxon>Actinomycetes</taxon>
        <taxon>Micrococcales</taxon>
        <taxon>Microbacteriaceae</taxon>
        <taxon>Leucobacter</taxon>
    </lineage>
</organism>
<evidence type="ECO:0000313" key="6">
    <source>
        <dbReference type="EMBL" id="GAA1799133.1"/>
    </source>
</evidence>
<dbReference type="PROSITE" id="PS51186">
    <property type="entry name" value="GNAT"/>
    <property type="match status" value="2"/>
</dbReference>
<sequence>MSTEIDPGSAGGWAAVRALLDAAERADGAAPVSDQAVAGAAQGHRRVLAFGADPETSPEAVGIVGAGELDLVVRPDARGRGVATAALAELLELPEASGELRAWVHGSNPAAEALLGAAGFAPVRSLHLMTLDPARLPQDSPDPAAPIRAAGFASPATDPADAAQLAERVRVNARAFADHPEQGAMTADDFALLAREPWFAADDVLLAADASLPGAPLAGFAWVKTVRGGGEVECELYVLGVDPAYAGRGLGRALLDATLARMAAHRPHRVSLYVDGTNERAIRLYERAGFALERESRQWLRRATPGDTAENSS</sequence>
<evidence type="ECO:0000256" key="4">
    <source>
        <dbReference type="NCBIfam" id="TIGR03448"/>
    </source>
</evidence>
<dbReference type="NCBIfam" id="TIGR03448">
    <property type="entry name" value="mycothiol_MshD"/>
    <property type="match status" value="1"/>
</dbReference>
<dbReference type="InterPro" id="IPR016181">
    <property type="entry name" value="Acyl_CoA_acyltransferase"/>
</dbReference>
<evidence type="ECO:0000256" key="2">
    <source>
        <dbReference type="ARBA" id="ARBA00022737"/>
    </source>
</evidence>
<name>A0ABN2LTV3_9MICO</name>
<dbReference type="Proteomes" id="UP001500851">
    <property type="component" value="Unassembled WGS sequence"/>
</dbReference>
<feature type="domain" description="N-acetyltransferase" evidence="5">
    <location>
        <begin position="1"/>
        <end position="139"/>
    </location>
</feature>
<keyword evidence="7" id="KW-1185">Reference proteome</keyword>
<dbReference type="Gene3D" id="3.40.630.30">
    <property type="match status" value="1"/>
</dbReference>
<keyword evidence="1" id="KW-0808">Transferase</keyword>
<dbReference type="InterPro" id="IPR017813">
    <property type="entry name" value="Mycothiol_AcTrfase"/>
</dbReference>
<proteinExistence type="predicted"/>
<evidence type="ECO:0000256" key="3">
    <source>
        <dbReference type="ARBA" id="ARBA00023315"/>
    </source>
</evidence>
<reference evidence="6 7" key="1">
    <citation type="journal article" date="2019" name="Int. J. Syst. Evol. Microbiol.">
        <title>The Global Catalogue of Microorganisms (GCM) 10K type strain sequencing project: providing services to taxonomists for standard genome sequencing and annotation.</title>
        <authorList>
            <consortium name="The Broad Institute Genomics Platform"/>
            <consortium name="The Broad Institute Genome Sequencing Center for Infectious Disease"/>
            <person name="Wu L."/>
            <person name="Ma J."/>
        </authorList>
    </citation>
    <scope>NUCLEOTIDE SEQUENCE [LARGE SCALE GENOMIC DNA]</scope>
    <source>
        <strain evidence="6 7">JCM 14736</strain>
    </source>
</reference>
<feature type="domain" description="N-acetyltransferase" evidence="5">
    <location>
        <begin position="155"/>
        <end position="310"/>
    </location>
</feature>
<dbReference type="RefSeq" id="WP_344033463.1">
    <property type="nucleotide sequence ID" value="NZ_BAAAOB010000005.1"/>
</dbReference>
<accession>A0ABN2LTV3</accession>
<dbReference type="InterPro" id="IPR050276">
    <property type="entry name" value="MshD_Acetyltransferase"/>
</dbReference>
<dbReference type="PANTHER" id="PTHR43617">
    <property type="entry name" value="L-AMINO ACID N-ACETYLTRANSFERASE"/>
    <property type="match status" value="1"/>
</dbReference>
<dbReference type="Pfam" id="PF00583">
    <property type="entry name" value="Acetyltransf_1"/>
    <property type="match status" value="2"/>
</dbReference>
<dbReference type="EC" id="2.3.1.189" evidence="4"/>
<evidence type="ECO:0000256" key="1">
    <source>
        <dbReference type="ARBA" id="ARBA00022679"/>
    </source>
</evidence>
<dbReference type="EMBL" id="BAAAOB010000005">
    <property type="protein sequence ID" value="GAA1799133.1"/>
    <property type="molecule type" value="Genomic_DNA"/>
</dbReference>
<evidence type="ECO:0000259" key="5">
    <source>
        <dbReference type="PROSITE" id="PS51186"/>
    </source>
</evidence>
<protein>
    <recommendedName>
        <fullName evidence="4">Mycothiol synthase</fullName>
        <ecNumber evidence="4">2.3.1.189</ecNumber>
    </recommendedName>
</protein>
<evidence type="ECO:0000313" key="7">
    <source>
        <dbReference type="Proteomes" id="UP001500851"/>
    </source>
</evidence>
<dbReference type="SUPFAM" id="SSF55729">
    <property type="entry name" value="Acyl-CoA N-acyltransferases (Nat)"/>
    <property type="match status" value="2"/>
</dbReference>
<comment type="caution">
    <text evidence="6">The sequence shown here is derived from an EMBL/GenBank/DDBJ whole genome shotgun (WGS) entry which is preliminary data.</text>
</comment>
<gene>
    <name evidence="6" type="primary">mshD</name>
    <name evidence="6" type="ORF">GCM10009768_30210</name>
</gene>
<dbReference type="CDD" id="cd04301">
    <property type="entry name" value="NAT_SF"/>
    <property type="match status" value="2"/>
</dbReference>